<dbReference type="OrthoDB" id="415188at2759"/>
<dbReference type="EMBL" id="CAMXCT010001344">
    <property type="protein sequence ID" value="CAI3989203.1"/>
    <property type="molecule type" value="Genomic_DNA"/>
</dbReference>
<reference evidence="2" key="1">
    <citation type="submission" date="2022-10" db="EMBL/GenBank/DDBJ databases">
        <authorList>
            <person name="Chen Y."/>
            <person name="Dougan E. K."/>
            <person name="Chan C."/>
            <person name="Rhodes N."/>
            <person name="Thang M."/>
        </authorList>
    </citation>
    <scope>NUCLEOTIDE SEQUENCE</scope>
</reference>
<feature type="region of interest" description="Disordered" evidence="1">
    <location>
        <begin position="210"/>
        <end position="232"/>
    </location>
</feature>
<dbReference type="EMBL" id="CAMXCT020001344">
    <property type="protein sequence ID" value="CAL1142578.1"/>
    <property type="molecule type" value="Genomic_DNA"/>
</dbReference>
<evidence type="ECO:0000313" key="2">
    <source>
        <dbReference type="EMBL" id="CAI3989203.1"/>
    </source>
</evidence>
<evidence type="ECO:0000313" key="3">
    <source>
        <dbReference type="EMBL" id="CAL4776515.1"/>
    </source>
</evidence>
<protein>
    <submittedName>
        <fullName evidence="2">Uncharacterized protein</fullName>
    </submittedName>
</protein>
<keyword evidence="4" id="KW-1185">Reference proteome</keyword>
<accession>A0A9P1CDR1</accession>
<gene>
    <name evidence="2" type="ORF">C1SCF055_LOCUS16295</name>
</gene>
<name>A0A9P1CDR1_9DINO</name>
<organism evidence="2">
    <name type="scientific">Cladocopium goreaui</name>
    <dbReference type="NCBI Taxonomy" id="2562237"/>
    <lineage>
        <taxon>Eukaryota</taxon>
        <taxon>Sar</taxon>
        <taxon>Alveolata</taxon>
        <taxon>Dinophyceae</taxon>
        <taxon>Suessiales</taxon>
        <taxon>Symbiodiniaceae</taxon>
        <taxon>Cladocopium</taxon>
    </lineage>
</organism>
<proteinExistence type="predicted"/>
<dbReference type="AlphaFoldDB" id="A0A9P1CDR1"/>
<dbReference type="Proteomes" id="UP001152797">
    <property type="component" value="Unassembled WGS sequence"/>
</dbReference>
<evidence type="ECO:0000256" key="1">
    <source>
        <dbReference type="SAM" id="MobiDB-lite"/>
    </source>
</evidence>
<comment type="caution">
    <text evidence="2">The sequence shown here is derived from an EMBL/GenBank/DDBJ whole genome shotgun (WGS) entry which is preliminary data.</text>
</comment>
<feature type="region of interest" description="Disordered" evidence="1">
    <location>
        <begin position="588"/>
        <end position="687"/>
    </location>
</feature>
<evidence type="ECO:0000313" key="4">
    <source>
        <dbReference type="Proteomes" id="UP001152797"/>
    </source>
</evidence>
<feature type="compositionally biased region" description="Basic and acidic residues" evidence="1">
    <location>
        <begin position="651"/>
        <end position="661"/>
    </location>
</feature>
<reference evidence="3 4" key="2">
    <citation type="submission" date="2024-05" db="EMBL/GenBank/DDBJ databases">
        <authorList>
            <person name="Chen Y."/>
            <person name="Shah S."/>
            <person name="Dougan E. K."/>
            <person name="Thang M."/>
            <person name="Chan C."/>
        </authorList>
    </citation>
    <scope>NUCLEOTIDE SEQUENCE [LARGE SCALE GENOMIC DNA]</scope>
</reference>
<dbReference type="EMBL" id="CAMXCT030001344">
    <property type="protein sequence ID" value="CAL4776515.1"/>
    <property type="molecule type" value="Genomic_DNA"/>
</dbReference>
<feature type="non-terminal residue" evidence="2">
    <location>
        <position position="700"/>
    </location>
</feature>
<feature type="compositionally biased region" description="Polar residues" evidence="1">
    <location>
        <begin position="217"/>
        <end position="231"/>
    </location>
</feature>
<feature type="compositionally biased region" description="Polar residues" evidence="1">
    <location>
        <begin position="662"/>
        <end position="676"/>
    </location>
</feature>
<sequence length="700" mass="75788">MVRSNFEPGHVPHFVAASLCKKLPKTVPWKVQKAAKAAKPETLNFSPALSNRTMHSPFLVPEELPEGARRDGLRVECTTVEKEGLVGRRRWASMTEEEMMTGIRRSSKEMHPVDLAAYPSPGMSPTLAPTWRVGRDAADTYGPGARRRWASLSDDEAASPMLWPMRSPALHVQRPGRRSQSNTPLLGPAGMGLAKVSEHAECEDFMLPPTPPVATPSDRQGPNMSPTSQGKNMPMTPENYPMAWPNWDPNLGVMAGFPEAPAWPNQMWFMPRDNGVWPQVPGYVPGMTQDMGGGPGYPPVGNPFGWMPMPEAPQMWLGEAEMPTDVTGPWMQFEDGALPAGPPAASVAGAAAAGAAGSAGQCSLVWIGERAFRAQANEKEELENLGFTVKIYRTHDRCSRVLDKKSTLAATTVFLLSEAEASPMLEYLQKRGASGLRVLVVASFFCLVVQSPEGVGDLGSEELLERGMKQDMNMEGPQSRRFQCGVTSSEAALPCPPAMLAPGTVEVTPPVAMSAVLDSLLLARGNPGNRQAPSSCFTFNSEGILAPLTSLANAGRRSLTRCNSFSGFMSSQRQAVQTPKARQTIHSISSPVNLSEALQRRTKRSHTDPGRSVQLVFHGPYGGEQKATTSQPRRPSCMDMGFALPSVPAVPDEKESPRMSRDTTMTPNTASNSLDSSKGDTREVPSRAVRFRQTITEVEV</sequence>